<dbReference type="SUPFAM" id="SSF52540">
    <property type="entry name" value="P-loop containing nucleoside triphosphate hydrolases"/>
    <property type="match status" value="2"/>
</dbReference>
<dbReference type="EMBL" id="CP051140">
    <property type="protein sequence ID" value="QIW97760.1"/>
    <property type="molecule type" value="Genomic_DNA"/>
</dbReference>
<dbReference type="Gene3D" id="3.40.50.300">
    <property type="entry name" value="P-loop containing nucleotide triphosphate hydrolases"/>
    <property type="match status" value="2"/>
</dbReference>
<dbReference type="SMART" id="SM00487">
    <property type="entry name" value="DEXDc"/>
    <property type="match status" value="1"/>
</dbReference>
<evidence type="ECO:0000313" key="7">
    <source>
        <dbReference type="Proteomes" id="UP000503462"/>
    </source>
</evidence>
<sequence length="1143" mass="129631">MTRMSDLADEQRLPTQQNGTLHQPSPIDTEDFIAFGCLVLGSSATSTNDLSDETLLRMVEDLKRHGWLMTETIIESQDLQILRLYVQPPDVAYRQIDHKNAKLTAAISLLLTVVDVSPQTWLGAYQADQQQSFDPWATPHDQSLYYTFNNIQSPAPDKTLFHPRRHKYVREAMDDLLDPEWFTGLKTDLYPYQRRSAALMLQREEHRQLLLDPRLEERTAPNGQKYYYNAREGTILKNPLYYESCRGGILAESMGLGKTLICLALVLATKYHLPKIPAEYNIPPPRDRVATLQEMAITAMHRSSVPWEVELSRLKSYGRDFDNIRTMLESRGASYTIPVLPMRWNRNTIIPPPKTLTLASTTIIVVPRNLCKQWHSEISKHVIEDALKVLVMEDLRTILPHPEILRTYDVILFSRNRFEAEVRDGSDADGRRLPPAHVPLVCRCPYISATRTRDCRCLNADDVYDSPLKHLHFKRLIVDEGHSFTAAHTKAMSVATKLVVADHRWIISGTPAKDLLGVEVGMTGLDDGEADVNELRLASLEQRRKFSSHEAQSGAVKSLGALASGFLQMRPWYAGDSGESAAVWDEHIYRHEDVRKRTYKCFSNALQRTIQSLVIKTQPQDVERDIILPPLSHRDVYLEPSFYDKLTANLFTLVLTANAITSERTDQDYLFHKNSQKPRQQLISNLRQSAFFWTGFSVDDVHATLKNGGNYLAKEGTSCSEADRELLTETLKSAEIILSSKGWGMLSKSHELGLYVQYWPETSVEHWSFDGDGQSMMTGVSQLIEAQKYVNDRTEQDDPGEGLSGLGIKSLSTARRGDAPPEDKSKLSKTGVPSSSLLGEPSLKRRMPGIQKLGSPKKQTIRTAPSPDGADDLSVTTKRPHEDDRPELPEDSPYHKAKIIGSTSTKLSYLITQILRYYKDEKILVFYDGDNVAYYIAQMLELLHIKHEIYAKSLMASLKSEYVVRFNEEPQDRVLLMDVKQAAFGLNISSASRIYFVNPVCRPNIEAQAIKRAHRIGQTRKVFVETLILRGTVEEQIHNRAKRMTTAEHLDAKMLEDDGGIREIIQSARTLPLTDDEMSLIGQMACFGEPQQLWCREGWREAYPEVQREPKRRRSTKAAAPTRKPAQKRKKVILTPVRGIGVE</sequence>
<proteinExistence type="predicted"/>
<dbReference type="AlphaFoldDB" id="A0A6H0XSX2"/>
<dbReference type="GO" id="GO:0016787">
    <property type="term" value="F:hydrolase activity"/>
    <property type="evidence" value="ECO:0007669"/>
    <property type="project" value="UniProtKB-KW"/>
</dbReference>
<feature type="region of interest" description="Disordered" evidence="4">
    <location>
        <begin position="792"/>
        <end position="894"/>
    </location>
</feature>
<keyword evidence="2" id="KW-0378">Hydrolase</keyword>
<evidence type="ECO:0000313" key="6">
    <source>
        <dbReference type="EMBL" id="QIW97760.1"/>
    </source>
</evidence>
<keyword evidence="3" id="KW-0067">ATP-binding</keyword>
<organism evidence="6 7">
    <name type="scientific">Peltaster fructicola</name>
    <dbReference type="NCBI Taxonomy" id="286661"/>
    <lineage>
        <taxon>Eukaryota</taxon>
        <taxon>Fungi</taxon>
        <taxon>Dikarya</taxon>
        <taxon>Ascomycota</taxon>
        <taxon>Pezizomycotina</taxon>
        <taxon>Dothideomycetes</taxon>
        <taxon>Dothideomycetes incertae sedis</taxon>
        <taxon>Peltaster</taxon>
    </lineage>
</organism>
<feature type="compositionally biased region" description="Basic and acidic residues" evidence="4">
    <location>
        <begin position="815"/>
        <end position="826"/>
    </location>
</feature>
<dbReference type="PANTHER" id="PTHR45626:SF51">
    <property type="entry name" value="SNF2-RELATED DOMAIN-CONTAINING PROTEIN"/>
    <property type="match status" value="1"/>
</dbReference>
<dbReference type="CDD" id="cd18793">
    <property type="entry name" value="SF2_C_SNF"/>
    <property type="match status" value="1"/>
</dbReference>
<evidence type="ECO:0000256" key="3">
    <source>
        <dbReference type="ARBA" id="ARBA00022840"/>
    </source>
</evidence>
<dbReference type="GO" id="GO:0008094">
    <property type="term" value="F:ATP-dependent activity, acting on DNA"/>
    <property type="evidence" value="ECO:0007669"/>
    <property type="project" value="TreeGrafter"/>
</dbReference>
<dbReference type="Pfam" id="PF00271">
    <property type="entry name" value="Helicase_C"/>
    <property type="match status" value="1"/>
</dbReference>
<evidence type="ECO:0000256" key="1">
    <source>
        <dbReference type="ARBA" id="ARBA00022741"/>
    </source>
</evidence>
<dbReference type="InterPro" id="IPR001650">
    <property type="entry name" value="Helicase_C-like"/>
</dbReference>
<dbReference type="GO" id="GO:0005524">
    <property type="term" value="F:ATP binding"/>
    <property type="evidence" value="ECO:0007669"/>
    <property type="project" value="UniProtKB-KW"/>
</dbReference>
<dbReference type="PROSITE" id="PS51194">
    <property type="entry name" value="HELICASE_CTER"/>
    <property type="match status" value="1"/>
</dbReference>
<dbReference type="InterPro" id="IPR050628">
    <property type="entry name" value="SNF2_RAD54_helicase_TF"/>
</dbReference>
<evidence type="ECO:0000256" key="4">
    <source>
        <dbReference type="SAM" id="MobiDB-lite"/>
    </source>
</evidence>
<feature type="domain" description="Helicase C-terminal" evidence="5">
    <location>
        <begin position="910"/>
        <end position="1065"/>
    </location>
</feature>
<dbReference type="GO" id="GO:0005634">
    <property type="term" value="C:nucleus"/>
    <property type="evidence" value="ECO:0007669"/>
    <property type="project" value="TreeGrafter"/>
</dbReference>
<accession>A0A6H0XSX2</accession>
<keyword evidence="1" id="KW-0547">Nucleotide-binding</keyword>
<feature type="compositionally biased region" description="Polar residues" evidence="4">
    <location>
        <begin position="13"/>
        <end position="23"/>
    </location>
</feature>
<dbReference type="GO" id="GO:0006281">
    <property type="term" value="P:DNA repair"/>
    <property type="evidence" value="ECO:0007669"/>
    <property type="project" value="TreeGrafter"/>
</dbReference>
<feature type="region of interest" description="Disordered" evidence="4">
    <location>
        <begin position="1106"/>
        <end position="1129"/>
    </location>
</feature>
<dbReference type="InterPro" id="IPR000330">
    <property type="entry name" value="SNF2_N"/>
</dbReference>
<feature type="region of interest" description="Disordered" evidence="4">
    <location>
        <begin position="1"/>
        <end position="25"/>
    </location>
</feature>
<gene>
    <name evidence="6" type="ORF">AMS68_003278</name>
</gene>
<reference evidence="6 7" key="1">
    <citation type="journal article" date="2016" name="Sci. Rep.">
        <title>Peltaster fructicola genome reveals evolution from an invasive phytopathogen to an ectophytic parasite.</title>
        <authorList>
            <person name="Xu C."/>
            <person name="Chen H."/>
            <person name="Gleason M.L."/>
            <person name="Xu J.R."/>
            <person name="Liu H."/>
            <person name="Zhang R."/>
            <person name="Sun G."/>
        </authorList>
    </citation>
    <scope>NUCLEOTIDE SEQUENCE [LARGE SCALE GENOMIC DNA]</scope>
    <source>
        <strain evidence="6 7">LNHT1506</strain>
    </source>
</reference>
<dbReference type="PANTHER" id="PTHR45626">
    <property type="entry name" value="TRANSCRIPTION TERMINATION FACTOR 2-RELATED"/>
    <property type="match status" value="1"/>
</dbReference>
<feature type="compositionally biased region" description="Basic and acidic residues" evidence="4">
    <location>
        <begin position="879"/>
        <end position="894"/>
    </location>
</feature>
<dbReference type="Proteomes" id="UP000503462">
    <property type="component" value="Chromosome 2"/>
</dbReference>
<keyword evidence="7" id="KW-1185">Reference proteome</keyword>
<dbReference type="OrthoDB" id="2801544at2759"/>
<name>A0A6H0XSX2_9PEZI</name>
<evidence type="ECO:0000259" key="5">
    <source>
        <dbReference type="PROSITE" id="PS51194"/>
    </source>
</evidence>
<protein>
    <recommendedName>
        <fullName evidence="5">Helicase C-terminal domain-containing protein</fullName>
    </recommendedName>
</protein>
<dbReference type="InterPro" id="IPR014001">
    <property type="entry name" value="Helicase_ATP-bd"/>
</dbReference>
<dbReference type="InterPro" id="IPR049730">
    <property type="entry name" value="SNF2/RAD54-like_C"/>
</dbReference>
<dbReference type="Pfam" id="PF00176">
    <property type="entry name" value="SNF2-rel_dom"/>
    <property type="match status" value="1"/>
</dbReference>
<evidence type="ECO:0000256" key="2">
    <source>
        <dbReference type="ARBA" id="ARBA00022801"/>
    </source>
</evidence>
<dbReference type="InterPro" id="IPR027417">
    <property type="entry name" value="P-loop_NTPase"/>
</dbReference>